<dbReference type="Proteomes" id="UP000831701">
    <property type="component" value="Chromosome 7"/>
</dbReference>
<reference evidence="1" key="1">
    <citation type="submission" date="2022-04" db="EMBL/GenBank/DDBJ databases">
        <title>Jade perch genome.</title>
        <authorList>
            <person name="Chao B."/>
        </authorList>
    </citation>
    <scope>NUCLEOTIDE SEQUENCE</scope>
    <source>
        <strain evidence="1">CB-2022</strain>
    </source>
</reference>
<name>A0ACB8WQT8_9TELE</name>
<protein>
    <submittedName>
        <fullName evidence="1">Uncharacterized protein</fullName>
    </submittedName>
</protein>
<gene>
    <name evidence="1" type="ORF">L3Q82_025363</name>
</gene>
<evidence type="ECO:0000313" key="2">
    <source>
        <dbReference type="Proteomes" id="UP000831701"/>
    </source>
</evidence>
<evidence type="ECO:0000313" key="1">
    <source>
        <dbReference type="EMBL" id="KAI3369652.1"/>
    </source>
</evidence>
<organism evidence="1 2">
    <name type="scientific">Scortum barcoo</name>
    <name type="common">barcoo grunter</name>
    <dbReference type="NCBI Taxonomy" id="214431"/>
    <lineage>
        <taxon>Eukaryota</taxon>
        <taxon>Metazoa</taxon>
        <taxon>Chordata</taxon>
        <taxon>Craniata</taxon>
        <taxon>Vertebrata</taxon>
        <taxon>Euteleostomi</taxon>
        <taxon>Actinopterygii</taxon>
        <taxon>Neopterygii</taxon>
        <taxon>Teleostei</taxon>
        <taxon>Neoteleostei</taxon>
        <taxon>Acanthomorphata</taxon>
        <taxon>Eupercaria</taxon>
        <taxon>Centrarchiformes</taxon>
        <taxon>Terapontoidei</taxon>
        <taxon>Terapontidae</taxon>
        <taxon>Scortum</taxon>
    </lineage>
</organism>
<sequence length="363" mass="40485">MFFDFSSAFNTRDKLQLAGVDHHLTSWILDYLTHRAQFVRVQGSESDRLLCSTTDGDDREYRGLIQDFADWCLRNNLQINGSKTKELVVDFRRRSHSPPAPALGSSFSERLLHPRCVKERWILISTHAHLLTQPEPIPDAPPQADPPPTRPCSRPPRSPKPETETETETETEESECDLEPQPEVSIKIAAGAKARVKAEPGTALTLPMVQVAAAIKKSCVGNEDARLTELIRHAKHAERQIAAEKTKKRRTRDDTYAGRGVTGLPTVPREKMTAGPGMPAPIRSLTEPKNKSEMKFSDSWEDDSFSSHDKVTWTREADQAFSDLKLALQSSPTLGLPDPTKPFTQAVDERDGCMTFSSSSNSR</sequence>
<keyword evidence="2" id="KW-1185">Reference proteome</keyword>
<proteinExistence type="predicted"/>
<dbReference type="EMBL" id="CM041537">
    <property type="protein sequence ID" value="KAI3369652.1"/>
    <property type="molecule type" value="Genomic_DNA"/>
</dbReference>
<comment type="caution">
    <text evidence="1">The sequence shown here is derived from an EMBL/GenBank/DDBJ whole genome shotgun (WGS) entry which is preliminary data.</text>
</comment>
<accession>A0ACB8WQT8</accession>